<feature type="region of interest" description="Disordered" evidence="2">
    <location>
        <begin position="403"/>
        <end position="439"/>
    </location>
</feature>
<dbReference type="OMA" id="HEMAFKW"/>
<feature type="compositionally biased region" description="Polar residues" evidence="2">
    <location>
        <begin position="403"/>
        <end position="430"/>
    </location>
</feature>
<sequence length="439" mass="49163">PSPSLVRDVRHLVALHKSQSSPQLVPALPQPVQDDNSVVPSETPFLLNKSRLSIASFSLTHDKDAIKTYRRMASKTHNKDIQMTYCKYLLEVAQLYKDSHDATRGRLLGEAAYWIERLAKAGLPEALYIKGKWHMDGDEAFHYTKQPNKAFKCFQSAARLGWIEAYYELARYFKSQGEFSRAISCYKSAANKGHIPATYKLAKIYLRGQLNQKRNIKTGFEYLKLAADAVGPESAEPAHVLSCVYADELERIGIAKDSQMSRKNIPLAVHYLEKAAQFGLPMAVHRLGQVHEHGLLGQPTDPWQGYLCYTRAAEDGYDQAMLDLSRLYAQGIPGLLMPQHEMAFKWCQRATLQGLEQAEYVLGSYYEAGIGTLPDYPRALEYFGKAASKGYEPAAEKLNLPSSQRVLQRRPSTTSSFSSIELVGDSTSPSGRPPNCFVM</sequence>
<evidence type="ECO:0000256" key="1">
    <source>
        <dbReference type="ARBA" id="ARBA00022737"/>
    </source>
</evidence>
<dbReference type="PANTHER" id="PTHR46430:SF2">
    <property type="entry name" value="CHITIN SYNTHASE REGULATORY FACTOR 4"/>
    <property type="match status" value="1"/>
</dbReference>
<dbReference type="InterPro" id="IPR011990">
    <property type="entry name" value="TPR-like_helical_dom_sf"/>
</dbReference>
<comment type="caution">
    <text evidence="3">The sequence shown here is derived from an EMBL/GenBank/DDBJ whole genome shotgun (WGS) entry which is preliminary data.</text>
</comment>
<dbReference type="OrthoDB" id="272077at2759"/>
<dbReference type="SMART" id="SM00671">
    <property type="entry name" value="SEL1"/>
    <property type="match status" value="6"/>
</dbReference>
<dbReference type="InterPro" id="IPR051726">
    <property type="entry name" value="Chitin_Synth_Reg"/>
</dbReference>
<dbReference type="EMBL" id="MCGN01000005">
    <property type="protein sequence ID" value="ORY96509.1"/>
    <property type="molecule type" value="Genomic_DNA"/>
</dbReference>
<evidence type="ECO:0008006" key="5">
    <source>
        <dbReference type="Google" id="ProtNLM"/>
    </source>
</evidence>
<evidence type="ECO:0000313" key="4">
    <source>
        <dbReference type="Proteomes" id="UP000242180"/>
    </source>
</evidence>
<keyword evidence="1" id="KW-0677">Repeat</keyword>
<name>A0A1X2HCJ2_SYNRA</name>
<dbReference type="PANTHER" id="PTHR46430">
    <property type="entry name" value="PROTEIN SKT5-RELATED"/>
    <property type="match status" value="1"/>
</dbReference>
<reference evidence="3 4" key="1">
    <citation type="submission" date="2016-07" db="EMBL/GenBank/DDBJ databases">
        <title>Pervasive Adenine N6-methylation of Active Genes in Fungi.</title>
        <authorList>
            <consortium name="DOE Joint Genome Institute"/>
            <person name="Mondo S.J."/>
            <person name="Dannebaum R.O."/>
            <person name="Kuo R.C."/>
            <person name="Labutti K."/>
            <person name="Haridas S."/>
            <person name="Kuo A."/>
            <person name="Salamov A."/>
            <person name="Ahrendt S.R."/>
            <person name="Lipzen A."/>
            <person name="Sullivan W."/>
            <person name="Andreopoulos W.B."/>
            <person name="Clum A."/>
            <person name="Lindquist E."/>
            <person name="Daum C."/>
            <person name="Ramamoorthy G.K."/>
            <person name="Gryganskyi A."/>
            <person name="Culley D."/>
            <person name="Magnuson J.K."/>
            <person name="James T.Y."/>
            <person name="O'Malley M.A."/>
            <person name="Stajich J.E."/>
            <person name="Spatafora J.W."/>
            <person name="Visel A."/>
            <person name="Grigoriev I.V."/>
        </authorList>
    </citation>
    <scope>NUCLEOTIDE SEQUENCE [LARGE SCALE GENOMIC DNA]</scope>
    <source>
        <strain evidence="3 4">NRRL 2496</strain>
    </source>
</reference>
<dbReference type="AlphaFoldDB" id="A0A1X2HCJ2"/>
<dbReference type="Gene3D" id="1.25.40.10">
    <property type="entry name" value="Tetratricopeptide repeat domain"/>
    <property type="match status" value="2"/>
</dbReference>
<dbReference type="InParanoid" id="A0A1X2HCJ2"/>
<dbReference type="SUPFAM" id="SSF81901">
    <property type="entry name" value="HCP-like"/>
    <property type="match status" value="2"/>
</dbReference>
<protein>
    <recommendedName>
        <fullName evidence="5">HCP-like protein</fullName>
    </recommendedName>
</protein>
<accession>A0A1X2HCJ2</accession>
<feature type="non-terminal residue" evidence="3">
    <location>
        <position position="1"/>
    </location>
</feature>
<dbReference type="Pfam" id="PF08238">
    <property type="entry name" value="Sel1"/>
    <property type="match status" value="7"/>
</dbReference>
<proteinExistence type="predicted"/>
<evidence type="ECO:0000256" key="2">
    <source>
        <dbReference type="SAM" id="MobiDB-lite"/>
    </source>
</evidence>
<evidence type="ECO:0000313" key="3">
    <source>
        <dbReference type="EMBL" id="ORY96509.1"/>
    </source>
</evidence>
<gene>
    <name evidence="3" type="ORF">BCR43DRAFT_547763</name>
</gene>
<dbReference type="STRING" id="13706.A0A1X2HCJ2"/>
<dbReference type="InterPro" id="IPR006597">
    <property type="entry name" value="Sel1-like"/>
</dbReference>
<keyword evidence="4" id="KW-1185">Reference proteome</keyword>
<dbReference type="Proteomes" id="UP000242180">
    <property type="component" value="Unassembled WGS sequence"/>
</dbReference>
<organism evidence="3 4">
    <name type="scientific">Syncephalastrum racemosum</name>
    <name type="common">Filamentous fungus</name>
    <dbReference type="NCBI Taxonomy" id="13706"/>
    <lineage>
        <taxon>Eukaryota</taxon>
        <taxon>Fungi</taxon>
        <taxon>Fungi incertae sedis</taxon>
        <taxon>Mucoromycota</taxon>
        <taxon>Mucoromycotina</taxon>
        <taxon>Mucoromycetes</taxon>
        <taxon>Mucorales</taxon>
        <taxon>Syncephalastraceae</taxon>
        <taxon>Syncephalastrum</taxon>
    </lineage>
</organism>